<keyword evidence="6 7" id="KW-0472">Membrane</keyword>
<sequence>MTAPEAVSDGSAVGAFARSAGRVLLPLAVSAVVVLLLWVAFLQVFGIRRLIGKTPLDVWNWLVTDPKAAANRDVVFANLAVTFRDAGVGFVAGMTAAIVVAVLFVLFRSIEQTFLPVAMLLRSVPLVAMAPVIVLIFGRDLVGVAVIGGIVVFFPALVNIVFGLRSAPRQSRDLVLAYGGSPWSVMRKVALPSALPALFASARISVPGALIGALLAEWLATGQGIGSGMLTAIAGFRYAEMWASVVLVTGSSILLYALVGLLESIVLARFGMAPGRR</sequence>
<evidence type="ECO:0000256" key="6">
    <source>
        <dbReference type="ARBA" id="ARBA00023136"/>
    </source>
</evidence>
<evidence type="ECO:0000256" key="3">
    <source>
        <dbReference type="ARBA" id="ARBA00022475"/>
    </source>
</evidence>
<name>A0ABU2N7L7_9PSEU</name>
<evidence type="ECO:0000256" key="5">
    <source>
        <dbReference type="ARBA" id="ARBA00022989"/>
    </source>
</evidence>
<evidence type="ECO:0000313" key="10">
    <source>
        <dbReference type="Proteomes" id="UP001183202"/>
    </source>
</evidence>
<dbReference type="SUPFAM" id="SSF161098">
    <property type="entry name" value="MetI-like"/>
    <property type="match status" value="1"/>
</dbReference>
<evidence type="ECO:0000256" key="7">
    <source>
        <dbReference type="RuleBase" id="RU363032"/>
    </source>
</evidence>
<comment type="similarity">
    <text evidence="7">Belongs to the binding-protein-dependent transport system permease family.</text>
</comment>
<feature type="transmembrane region" description="Helical" evidence="7">
    <location>
        <begin position="23"/>
        <end position="45"/>
    </location>
</feature>
<feature type="transmembrane region" description="Helical" evidence="7">
    <location>
        <begin position="241"/>
        <end position="268"/>
    </location>
</feature>
<proteinExistence type="inferred from homology"/>
<dbReference type="RefSeq" id="WP_311555965.1">
    <property type="nucleotide sequence ID" value="NZ_JAVREJ010000005.1"/>
</dbReference>
<dbReference type="PROSITE" id="PS50928">
    <property type="entry name" value="ABC_TM1"/>
    <property type="match status" value="1"/>
</dbReference>
<feature type="transmembrane region" description="Helical" evidence="7">
    <location>
        <begin position="144"/>
        <end position="164"/>
    </location>
</feature>
<feature type="transmembrane region" description="Helical" evidence="7">
    <location>
        <begin position="119"/>
        <end position="138"/>
    </location>
</feature>
<dbReference type="PANTHER" id="PTHR30151">
    <property type="entry name" value="ALKANE SULFONATE ABC TRANSPORTER-RELATED, MEMBRANE SUBUNIT"/>
    <property type="match status" value="1"/>
</dbReference>
<dbReference type="CDD" id="cd06261">
    <property type="entry name" value="TM_PBP2"/>
    <property type="match status" value="1"/>
</dbReference>
<evidence type="ECO:0000256" key="1">
    <source>
        <dbReference type="ARBA" id="ARBA00004651"/>
    </source>
</evidence>
<dbReference type="Proteomes" id="UP001183202">
    <property type="component" value="Unassembled WGS sequence"/>
</dbReference>
<keyword evidence="5 7" id="KW-1133">Transmembrane helix</keyword>
<keyword evidence="10" id="KW-1185">Reference proteome</keyword>
<dbReference type="InterPro" id="IPR035906">
    <property type="entry name" value="MetI-like_sf"/>
</dbReference>
<keyword evidence="3" id="KW-1003">Cell membrane</keyword>
<protein>
    <submittedName>
        <fullName evidence="9">ABC transporter permease subunit</fullName>
    </submittedName>
</protein>
<dbReference type="Gene3D" id="1.10.3720.10">
    <property type="entry name" value="MetI-like"/>
    <property type="match status" value="1"/>
</dbReference>
<reference evidence="10" key="1">
    <citation type="submission" date="2023-07" db="EMBL/GenBank/DDBJ databases">
        <title>30 novel species of actinomycetes from the DSMZ collection.</title>
        <authorList>
            <person name="Nouioui I."/>
        </authorList>
    </citation>
    <scope>NUCLEOTIDE SEQUENCE [LARGE SCALE GENOMIC DNA]</scope>
    <source>
        <strain evidence="10">DSM 45834</strain>
    </source>
</reference>
<keyword evidence="4 7" id="KW-0812">Transmembrane</keyword>
<accession>A0ABU2N7L7</accession>
<comment type="caution">
    <text evidence="9">The sequence shown here is derived from an EMBL/GenBank/DDBJ whole genome shotgun (WGS) entry which is preliminary data.</text>
</comment>
<gene>
    <name evidence="9" type="ORF">RM445_10425</name>
</gene>
<comment type="subcellular location">
    <subcellularLocation>
        <location evidence="1 7">Cell membrane</location>
        <topology evidence="1 7">Multi-pass membrane protein</topology>
    </subcellularLocation>
</comment>
<feature type="transmembrane region" description="Helical" evidence="7">
    <location>
        <begin position="194"/>
        <end position="221"/>
    </location>
</feature>
<evidence type="ECO:0000256" key="2">
    <source>
        <dbReference type="ARBA" id="ARBA00022448"/>
    </source>
</evidence>
<feature type="transmembrane region" description="Helical" evidence="7">
    <location>
        <begin position="86"/>
        <end position="107"/>
    </location>
</feature>
<keyword evidence="2 7" id="KW-0813">Transport</keyword>
<dbReference type="EMBL" id="JAVREJ010000005">
    <property type="protein sequence ID" value="MDT0349937.1"/>
    <property type="molecule type" value="Genomic_DNA"/>
</dbReference>
<dbReference type="InterPro" id="IPR000515">
    <property type="entry name" value="MetI-like"/>
</dbReference>
<evidence type="ECO:0000256" key="4">
    <source>
        <dbReference type="ARBA" id="ARBA00022692"/>
    </source>
</evidence>
<evidence type="ECO:0000259" key="8">
    <source>
        <dbReference type="PROSITE" id="PS50928"/>
    </source>
</evidence>
<feature type="domain" description="ABC transmembrane type-1" evidence="8">
    <location>
        <begin position="75"/>
        <end position="259"/>
    </location>
</feature>
<dbReference type="PANTHER" id="PTHR30151:SF0">
    <property type="entry name" value="ABC TRANSPORTER PERMEASE PROTEIN MJ0413-RELATED"/>
    <property type="match status" value="1"/>
</dbReference>
<dbReference type="Pfam" id="PF00528">
    <property type="entry name" value="BPD_transp_1"/>
    <property type="match status" value="1"/>
</dbReference>
<organism evidence="9 10">
    <name type="scientific">Pseudonocardia charpentierae</name>
    <dbReference type="NCBI Taxonomy" id="3075545"/>
    <lineage>
        <taxon>Bacteria</taxon>
        <taxon>Bacillati</taxon>
        <taxon>Actinomycetota</taxon>
        <taxon>Actinomycetes</taxon>
        <taxon>Pseudonocardiales</taxon>
        <taxon>Pseudonocardiaceae</taxon>
        <taxon>Pseudonocardia</taxon>
    </lineage>
</organism>
<evidence type="ECO:0000313" key="9">
    <source>
        <dbReference type="EMBL" id="MDT0349937.1"/>
    </source>
</evidence>